<feature type="domain" description="RanBP2-type" evidence="6">
    <location>
        <begin position="115"/>
        <end position="144"/>
    </location>
</feature>
<evidence type="ECO:0000259" key="6">
    <source>
        <dbReference type="PROSITE" id="PS50199"/>
    </source>
</evidence>
<keyword evidence="3" id="KW-0862">Zinc</keyword>
<dbReference type="PROSITE" id="PS01358">
    <property type="entry name" value="ZF_RANBP2_1"/>
    <property type="match status" value="2"/>
</dbReference>
<dbReference type="Gene3D" id="4.10.1060.10">
    <property type="entry name" value="Zinc finger, RanBP2-type"/>
    <property type="match status" value="3"/>
</dbReference>
<reference evidence="7" key="1">
    <citation type="submission" date="2018-02" db="EMBL/GenBank/DDBJ databases">
        <title>Rhizophora mucronata_Transcriptome.</title>
        <authorList>
            <person name="Meera S.P."/>
            <person name="Sreeshan A."/>
            <person name="Augustine A."/>
        </authorList>
    </citation>
    <scope>NUCLEOTIDE SEQUENCE</scope>
    <source>
        <tissue evidence="7">Leaf</tissue>
    </source>
</reference>
<dbReference type="AlphaFoldDB" id="A0A2P2IX14"/>
<dbReference type="GO" id="GO:0008270">
    <property type="term" value="F:zinc ion binding"/>
    <property type="evidence" value="ECO:0007669"/>
    <property type="project" value="UniProtKB-KW"/>
</dbReference>
<dbReference type="SMART" id="SM00547">
    <property type="entry name" value="ZnF_RBZ"/>
    <property type="match status" value="3"/>
</dbReference>
<evidence type="ECO:0000256" key="1">
    <source>
        <dbReference type="ARBA" id="ARBA00022723"/>
    </source>
</evidence>
<feature type="region of interest" description="Disordered" evidence="5">
    <location>
        <begin position="44"/>
        <end position="64"/>
    </location>
</feature>
<keyword evidence="2 4" id="KW-0863">Zinc-finger</keyword>
<feature type="domain" description="RanBP2-type" evidence="6">
    <location>
        <begin position="148"/>
        <end position="177"/>
    </location>
</feature>
<dbReference type="PANTHER" id="PTHR23111:SF23">
    <property type="entry name" value="RAN BP2_NZF ZINC FINGER-LIKE SUPERFAMILY PROTEIN"/>
    <property type="match status" value="1"/>
</dbReference>
<sequence>MRFLLTYGLDSVSATSENKLYQIKLVRESVRRLLKEMVEYSDQQLDTDSAKSSSNNQLTPQDKGRIGVPIKQGDWFCPECRFLNFARNVKCLRCNGLFQERLNQLREDQDHLPLKKGDWICEKCNFLNFAKNTICHQCKEKPPKRHLNPGEWECESCNYINFRRNMVCLKCDHRRPKASNASKASVQHEHEHGNVGHSSCSSRGFHHENEANGYAFLGLDGTNVGKGAYPRRFVEEERESNQSIAWNEDSRFVDFPIAGGKSSLSQNVQGIERWKLEMLERKGARIKENDEDDGYANNTQKQKFFDSSDDEEMADWFGHEKKMQLKNFCD</sequence>
<protein>
    <submittedName>
        <fullName evidence="7">Uncharacterized protein LOC105123766 isoform X1</fullName>
    </submittedName>
</protein>
<evidence type="ECO:0000256" key="2">
    <source>
        <dbReference type="ARBA" id="ARBA00022771"/>
    </source>
</evidence>
<feature type="region of interest" description="Disordered" evidence="5">
    <location>
        <begin position="180"/>
        <end position="200"/>
    </location>
</feature>
<dbReference type="GO" id="GO:0005737">
    <property type="term" value="C:cytoplasm"/>
    <property type="evidence" value="ECO:0007669"/>
    <property type="project" value="TreeGrafter"/>
</dbReference>
<dbReference type="PROSITE" id="PS50199">
    <property type="entry name" value="ZF_RANBP2_2"/>
    <property type="match status" value="3"/>
</dbReference>
<feature type="domain" description="RanBP2-type" evidence="6">
    <location>
        <begin position="71"/>
        <end position="100"/>
    </location>
</feature>
<dbReference type="EMBL" id="GGEC01005280">
    <property type="protein sequence ID" value="MBW85763.1"/>
    <property type="molecule type" value="Transcribed_RNA"/>
</dbReference>
<evidence type="ECO:0000256" key="5">
    <source>
        <dbReference type="SAM" id="MobiDB-lite"/>
    </source>
</evidence>
<dbReference type="InterPro" id="IPR001876">
    <property type="entry name" value="Znf_RanBP2"/>
</dbReference>
<name>A0A2P2IX14_RHIMU</name>
<organism evidence="7">
    <name type="scientific">Rhizophora mucronata</name>
    <name type="common">Asiatic mangrove</name>
    <dbReference type="NCBI Taxonomy" id="61149"/>
    <lineage>
        <taxon>Eukaryota</taxon>
        <taxon>Viridiplantae</taxon>
        <taxon>Streptophyta</taxon>
        <taxon>Embryophyta</taxon>
        <taxon>Tracheophyta</taxon>
        <taxon>Spermatophyta</taxon>
        <taxon>Magnoliopsida</taxon>
        <taxon>eudicotyledons</taxon>
        <taxon>Gunneridae</taxon>
        <taxon>Pentapetalae</taxon>
        <taxon>rosids</taxon>
        <taxon>fabids</taxon>
        <taxon>Malpighiales</taxon>
        <taxon>Rhizophoraceae</taxon>
        <taxon>Rhizophora</taxon>
    </lineage>
</organism>
<evidence type="ECO:0000256" key="4">
    <source>
        <dbReference type="PROSITE-ProRule" id="PRU00322"/>
    </source>
</evidence>
<evidence type="ECO:0000313" key="7">
    <source>
        <dbReference type="EMBL" id="MBW85763.1"/>
    </source>
</evidence>
<dbReference type="PANTHER" id="PTHR23111">
    <property type="entry name" value="ZINC FINGER PROTEIN"/>
    <property type="match status" value="1"/>
</dbReference>
<accession>A0A2P2IX14</accession>
<proteinExistence type="predicted"/>
<feature type="compositionally biased region" description="Polar residues" evidence="5">
    <location>
        <begin position="44"/>
        <end position="60"/>
    </location>
</feature>
<dbReference type="SUPFAM" id="SSF90209">
    <property type="entry name" value="Ran binding protein zinc finger-like"/>
    <property type="match status" value="3"/>
</dbReference>
<dbReference type="Pfam" id="PF00641">
    <property type="entry name" value="Zn_ribbon_RanBP"/>
    <property type="match status" value="3"/>
</dbReference>
<evidence type="ECO:0000256" key="3">
    <source>
        <dbReference type="ARBA" id="ARBA00022833"/>
    </source>
</evidence>
<dbReference type="GO" id="GO:0003729">
    <property type="term" value="F:mRNA binding"/>
    <property type="evidence" value="ECO:0007669"/>
    <property type="project" value="TreeGrafter"/>
</dbReference>
<dbReference type="InterPro" id="IPR036443">
    <property type="entry name" value="Znf_RanBP2_sf"/>
</dbReference>
<keyword evidence="1" id="KW-0479">Metal-binding</keyword>